<dbReference type="EMBL" id="HG994369">
    <property type="protein sequence ID" value="CAF1940888.1"/>
    <property type="molecule type" value="Genomic_DNA"/>
</dbReference>
<reference evidence="1" key="1">
    <citation type="submission" date="2021-01" db="EMBL/GenBank/DDBJ databases">
        <authorList>
            <consortium name="Genoscope - CEA"/>
            <person name="William W."/>
        </authorList>
    </citation>
    <scope>NUCLEOTIDE SEQUENCE</scope>
</reference>
<protein>
    <submittedName>
        <fullName evidence="1">(rape) hypothetical protein</fullName>
    </submittedName>
</protein>
<evidence type="ECO:0000313" key="1">
    <source>
        <dbReference type="EMBL" id="CAF1940888.1"/>
    </source>
</evidence>
<dbReference type="AlphaFoldDB" id="A0A816LJI3"/>
<proteinExistence type="predicted"/>
<name>A0A816LJI3_BRANA</name>
<sequence length="71" mass="8289">MEMTTISSVELEEDNFGGSLRYQGAATRLIDACWTHVMYFERKIEWHFPLLSSRSLNLRSHFDGLIILLQN</sequence>
<accession>A0A816LJI3</accession>
<dbReference type="Proteomes" id="UP001295469">
    <property type="component" value="Chromosome C05"/>
</dbReference>
<organism evidence="1">
    <name type="scientific">Brassica napus</name>
    <name type="common">Rape</name>
    <dbReference type="NCBI Taxonomy" id="3708"/>
    <lineage>
        <taxon>Eukaryota</taxon>
        <taxon>Viridiplantae</taxon>
        <taxon>Streptophyta</taxon>
        <taxon>Embryophyta</taxon>
        <taxon>Tracheophyta</taxon>
        <taxon>Spermatophyta</taxon>
        <taxon>Magnoliopsida</taxon>
        <taxon>eudicotyledons</taxon>
        <taxon>Gunneridae</taxon>
        <taxon>Pentapetalae</taxon>
        <taxon>rosids</taxon>
        <taxon>malvids</taxon>
        <taxon>Brassicales</taxon>
        <taxon>Brassicaceae</taxon>
        <taxon>Brassiceae</taxon>
        <taxon>Brassica</taxon>
    </lineage>
</organism>
<gene>
    <name evidence="1" type="ORF">DARMORV10_C05P63510.1</name>
</gene>